<evidence type="ECO:0000313" key="2">
    <source>
        <dbReference type="Proteomes" id="UP000006048"/>
    </source>
</evidence>
<dbReference type="EMBL" id="CP002959">
    <property type="protein sequence ID" value="AFM12727.1"/>
    <property type="molecule type" value="Genomic_DNA"/>
</dbReference>
<keyword evidence="2" id="KW-1185">Reference proteome</keyword>
<protein>
    <submittedName>
        <fullName evidence="1">Uncharacterized protein</fullName>
    </submittedName>
</protein>
<evidence type="ECO:0000313" key="1">
    <source>
        <dbReference type="EMBL" id="AFM12727.1"/>
    </source>
</evidence>
<reference evidence="1 2" key="1">
    <citation type="submission" date="2012-06" db="EMBL/GenBank/DDBJ databases">
        <title>The complete chromosome of genome of Turneriella parva DSM 21527.</title>
        <authorList>
            <consortium name="US DOE Joint Genome Institute (JGI-PGF)"/>
            <person name="Lucas S."/>
            <person name="Han J."/>
            <person name="Lapidus A."/>
            <person name="Bruce D."/>
            <person name="Goodwin L."/>
            <person name="Pitluck S."/>
            <person name="Peters L."/>
            <person name="Kyrpides N."/>
            <person name="Mavromatis K."/>
            <person name="Ivanova N."/>
            <person name="Mikhailova N."/>
            <person name="Chertkov O."/>
            <person name="Detter J.C."/>
            <person name="Tapia R."/>
            <person name="Han C."/>
            <person name="Land M."/>
            <person name="Hauser L."/>
            <person name="Markowitz V."/>
            <person name="Cheng J.-F."/>
            <person name="Hugenholtz P."/>
            <person name="Woyke T."/>
            <person name="Wu D."/>
            <person name="Gronow S."/>
            <person name="Wellnitz S."/>
            <person name="Brambilla E."/>
            <person name="Klenk H.-P."/>
            <person name="Eisen J.A."/>
        </authorList>
    </citation>
    <scope>NUCLEOTIDE SEQUENCE [LARGE SCALE GENOMIC DNA]</scope>
    <source>
        <strain evidence="2">ATCC BAA-1111 / DSM 21527 / NCTC 11395 / H</strain>
    </source>
</reference>
<dbReference type="PATRIC" id="fig|869212.3.peg.2084"/>
<dbReference type="KEGG" id="tpx:Turpa_2081"/>
<organism evidence="1 2">
    <name type="scientific">Turneriella parva (strain ATCC BAA-1111 / DSM 21527 / NCTC 11395 / H)</name>
    <name type="common">Leptospira parva</name>
    <dbReference type="NCBI Taxonomy" id="869212"/>
    <lineage>
        <taxon>Bacteria</taxon>
        <taxon>Pseudomonadati</taxon>
        <taxon>Spirochaetota</taxon>
        <taxon>Spirochaetia</taxon>
        <taxon>Leptospirales</taxon>
        <taxon>Leptospiraceae</taxon>
        <taxon>Turneriella</taxon>
    </lineage>
</organism>
<dbReference type="AlphaFoldDB" id="I4B620"/>
<sequence>MTHACPERSRRGGVGQRTQGDCRAIALVFAPAMRHALFAALALLAACTQSGQVFEPTNNRAVTATTTPATYTFTLNINITTLGANHQNKPFSALLFRDGTLVAAQYNNGATSGTDMTSGAGAATLVMNGVDTNGCPTATPAALETGSYDLYFAVQYGAETVTITNPNGACGASGWIQSSTAGGNLYGVKSTGISINSNTTFNITNTNLAQFRQHTFSFPATPAQFACYVADLDSTAYAATMQPLSVYTGVASGTTTGAGGVTHLLPVGTYKYFCSGGADTNHFQSGDSQATGTFTVTHTGVTTLNSAAFTVIP</sequence>
<dbReference type="HOGENOM" id="CLU_888363_0_0_12"/>
<dbReference type="Proteomes" id="UP000006048">
    <property type="component" value="Chromosome"/>
</dbReference>
<accession>I4B620</accession>
<gene>
    <name evidence="1" type="ordered locus">Turpa_2081</name>
</gene>
<proteinExistence type="predicted"/>
<name>I4B620_TURPD</name>
<dbReference type="STRING" id="869212.Turpa_2081"/>